<proteinExistence type="predicted"/>
<accession>A0A812KB15</accession>
<feature type="non-terminal residue" evidence="1">
    <location>
        <position position="93"/>
    </location>
</feature>
<dbReference type="Proteomes" id="UP000649617">
    <property type="component" value="Unassembled WGS sequence"/>
</dbReference>
<name>A0A812KB15_SYMPI</name>
<comment type="caution">
    <text evidence="1">The sequence shown here is derived from an EMBL/GenBank/DDBJ whole genome shotgun (WGS) entry which is preliminary data.</text>
</comment>
<protein>
    <submittedName>
        <fullName evidence="1">Uncharacterized protein</fullName>
    </submittedName>
</protein>
<evidence type="ECO:0000313" key="2">
    <source>
        <dbReference type="Proteomes" id="UP000649617"/>
    </source>
</evidence>
<dbReference type="AlphaFoldDB" id="A0A812KB15"/>
<gene>
    <name evidence="1" type="ORF">SPIL2461_LOCUS3088</name>
</gene>
<dbReference type="EMBL" id="CAJNIZ010003631">
    <property type="protein sequence ID" value="CAE7224277.1"/>
    <property type="molecule type" value="Genomic_DNA"/>
</dbReference>
<reference evidence="1" key="1">
    <citation type="submission" date="2021-02" db="EMBL/GenBank/DDBJ databases">
        <authorList>
            <person name="Dougan E. K."/>
            <person name="Rhodes N."/>
            <person name="Thang M."/>
            <person name="Chan C."/>
        </authorList>
    </citation>
    <scope>NUCLEOTIDE SEQUENCE</scope>
</reference>
<sequence length="93" mass="10611">EHILKVLPSLSELVLHEGAEPPPPPVALKTQTCQCWSCWEGFWKPKTEILARRAGATVRDQQLQLAKMRSHTHAVIKHEARKRVSRLNWANQA</sequence>
<evidence type="ECO:0000313" key="1">
    <source>
        <dbReference type="EMBL" id="CAE7224277.1"/>
    </source>
</evidence>
<keyword evidence="2" id="KW-1185">Reference proteome</keyword>
<organism evidence="1 2">
    <name type="scientific">Symbiodinium pilosum</name>
    <name type="common">Dinoflagellate</name>
    <dbReference type="NCBI Taxonomy" id="2952"/>
    <lineage>
        <taxon>Eukaryota</taxon>
        <taxon>Sar</taxon>
        <taxon>Alveolata</taxon>
        <taxon>Dinophyceae</taxon>
        <taxon>Suessiales</taxon>
        <taxon>Symbiodiniaceae</taxon>
        <taxon>Symbiodinium</taxon>
    </lineage>
</organism>